<reference evidence="2 3" key="1">
    <citation type="submission" date="2018-03" db="EMBL/GenBank/DDBJ databases">
        <title>Brevisbacillus phylogenomics.</title>
        <authorList>
            <person name="Dunlap C."/>
        </authorList>
    </citation>
    <scope>NUCLEOTIDE SEQUENCE [LARGE SCALE GENOMIC DNA]</scope>
    <source>
        <strain evidence="2 3">NRRL B-41110</strain>
    </source>
</reference>
<keyword evidence="1" id="KW-0732">Signal</keyword>
<sequence>MKKSKTKKPAAWLNLSVMSALTVTAMFSPVAASAALNDTKDNVAAEAADEEFDLLKLTDQQAAPFLAKAKEAFQAKNISLPESGYKARNYGSKKSNTLTVIWRSENNVKDKAYVAEFEGIDAEKGTGTLKTVKVINRPGSFEEELTEKQAAPFIEQAKEALQAKNITLPASGYKMSSSSRTYDDVLESVQITWRPDAGQKEGKYYSVRFADVDLEKGTGKIDDVYVDIYDELIALEEEDEKDKQEAREQEKDLLKLTDKQAAPFLAKAKEALQVEKIELPKSGYKVTHSGSKKDKTLQVLWSAEEQSKGYVVHFVDVDVEKGTATVKSAKVINELGVVMRDLPQEQAAPFIEKAKEAMKAKNFTPSESAYEISATGVTVDDVLQFIDVYWYPNGNPSAKYKVNFTDVNLEKGTGTVEDVIEYKR</sequence>
<accession>A0ABX5FUI7</accession>
<feature type="signal peptide" evidence="1">
    <location>
        <begin position="1"/>
        <end position="34"/>
    </location>
</feature>
<evidence type="ECO:0000313" key="3">
    <source>
        <dbReference type="Proteomes" id="UP000241645"/>
    </source>
</evidence>
<feature type="chain" id="PRO_5047505960" description="Peptidase" evidence="1">
    <location>
        <begin position="35"/>
        <end position="424"/>
    </location>
</feature>
<dbReference type="RefSeq" id="WP_106834097.1">
    <property type="nucleotide sequence ID" value="NZ_JARMEW010000008.1"/>
</dbReference>
<dbReference type="EMBL" id="PXZO01000017">
    <property type="protein sequence ID" value="PSK11202.1"/>
    <property type="molecule type" value="Genomic_DNA"/>
</dbReference>
<dbReference type="GeneID" id="95750391"/>
<dbReference type="Proteomes" id="UP000241645">
    <property type="component" value="Unassembled WGS sequence"/>
</dbReference>
<name>A0ABX5FUI7_9BACL</name>
<evidence type="ECO:0000313" key="2">
    <source>
        <dbReference type="EMBL" id="PSK11202.1"/>
    </source>
</evidence>
<proteinExistence type="predicted"/>
<gene>
    <name evidence="2" type="ORF">C7R92_09685</name>
</gene>
<organism evidence="2 3">
    <name type="scientific">Brevibacillus porteri</name>
    <dbReference type="NCBI Taxonomy" id="2126350"/>
    <lineage>
        <taxon>Bacteria</taxon>
        <taxon>Bacillati</taxon>
        <taxon>Bacillota</taxon>
        <taxon>Bacilli</taxon>
        <taxon>Bacillales</taxon>
        <taxon>Paenibacillaceae</taxon>
        <taxon>Brevibacillus</taxon>
    </lineage>
</organism>
<comment type="caution">
    <text evidence="2">The sequence shown here is derived from an EMBL/GenBank/DDBJ whole genome shotgun (WGS) entry which is preliminary data.</text>
</comment>
<protein>
    <recommendedName>
        <fullName evidence="4">Peptidase</fullName>
    </recommendedName>
</protein>
<keyword evidence="3" id="KW-1185">Reference proteome</keyword>
<evidence type="ECO:0008006" key="4">
    <source>
        <dbReference type="Google" id="ProtNLM"/>
    </source>
</evidence>
<evidence type="ECO:0000256" key="1">
    <source>
        <dbReference type="SAM" id="SignalP"/>
    </source>
</evidence>